<accession>A0ABX7VC79</accession>
<dbReference type="PROSITE" id="PS50075">
    <property type="entry name" value="CARRIER"/>
    <property type="match status" value="4"/>
</dbReference>
<dbReference type="Gene3D" id="2.30.38.10">
    <property type="entry name" value="Luciferase, Domain 3"/>
    <property type="match status" value="4"/>
</dbReference>
<keyword evidence="3" id="KW-0597">Phosphoprotein</keyword>
<keyword evidence="2" id="KW-0596">Phosphopantetheine</keyword>
<dbReference type="InterPro" id="IPR025110">
    <property type="entry name" value="AMP-bd_C"/>
</dbReference>
<dbReference type="Gene3D" id="3.40.50.980">
    <property type="match status" value="8"/>
</dbReference>
<dbReference type="Gene3D" id="3.30.559.10">
    <property type="entry name" value="Chloramphenicol acetyltransferase-like domain"/>
    <property type="match status" value="4"/>
</dbReference>
<dbReference type="Gene3D" id="3.30.300.30">
    <property type="match status" value="4"/>
</dbReference>
<dbReference type="InterPro" id="IPR023213">
    <property type="entry name" value="CAT-like_dom_sf"/>
</dbReference>
<evidence type="ECO:0000256" key="2">
    <source>
        <dbReference type="ARBA" id="ARBA00022450"/>
    </source>
</evidence>
<protein>
    <submittedName>
        <fullName evidence="6">Amino acid adenylation domain-containing protein</fullName>
    </submittedName>
</protein>
<sequence>MNNNELTSLPLAERKRLLELAKAAKLSRQHTQKAEIRPQTRNGDVPLSWTQQRLWFLTQLDPAAQTAYHMSVGLHLQGQLNLNALQAALDRIVARHESLRTTFVAIEGTARQVIGDANSGFALTTEDISHLPEPEQQTTVEERAHLEAVKPFDFTCGPLLRGHLLRLAEDEHVLLLTQHHIISDGWSVKILIRELSALYQAFSQGQPDPLPELMLQYADYVLWQQQWLQGDVLETQLNYWRNRLQGAPELLELPTDKPRPIQQSYRGNRVDLAFSPELSAGLKNLSQRHGTTLFMTLMAGWAVLLSRVSGQSDLVIGTPIANRPQHELEPLIGFFANTLALRIQLGDNPNVSALLAQVKNCALSAYEHQNLPFEQLVEALRPTRSLSHSPIFQVMLTLDNKSEQKNFELAELKLSELPLVRESAYFDLTLSLNDTENGLIGDLEYASDLFDHATVERMAGYLQTLLAAMVADDSQPVADLPLLTPPERTQLLTAFNAPAVSYPPDLLLQQLFEQQVATSPAATALVYGEQQLSYAELNRQANQLAHALIAAGVQPDDRVAICVGRGFDMIVGLFGILKAGAGYVPLDPDYPTERLNYILSDCEPKLLLTQQQLQPRLTTEVPVWVMDHSDYLSTVTQHPGHNPSPQQLGLAPHHLAYIIYTSGSTGQPKGVMIEHRNVVNFVHVQRQTNELTPADRVLQFTSVAFDTTVSDIFATLAVGATLVLRPAHLRIPDKAFSQFLQAQAITVCDLPTAFWHLWVQEMAAGRCGFSTSLRLVIVGGEKAELRHFDTWQSLAETPSCRWINSYGPTETTVIATVWQPDTPATCPAGSVPIGYPLTNSRLYILDAQGQPVPVGVTGEIHIGGSGVARGYLNRPDLTGERFVSDPFSDQAGARMYKTGDLGRWRPDGTIEYRERNDFQVKIRGFRIEPGEIEAQLAQCDGVKDAVVTAHEDESGNKRLVAYLVPQPDITLDLVQLREQLSTRLMEYMLPGAYVILDAFPVTPNGKLDRKALPAPDSAAFVRREYAAPQGEIEQTLAEIWQDLLGVEQIGRHDNFFELGGHSLLTVQVAARLREKLNLEVTLQDLFTHPVLADLAPSLVNAAQSVQPLILPADRQQPLPLSWAQQRLWFLAQLDSAAQAAYHIAGGLELHGALNRAALQAALDRIVARHEILRTTITVTDGETRQIIGEADRGFALIYQDLSPLSPAEQQMALEAATQAEAQQDFDFAQGPLVRAQLLKLADQHHILLVTQHHIISDGWSLNILTKELSALYQAFCQQQPDPLPPLPIQYADYALWQRQWLQGDRLNQQVNYWRNTLQDTPILLELPTDRVRPPEQSYRGDLVRFTLSPALSTGLHTLSQRHGTTLFMTLLAGWAVLLSRISGQPEVVIGTPVANRQYSELEPLIGFFANTLALRVRLEDNPTIKQLLARVKAHALDAYAHQDLPFEQLVEALQPPRSLSHSPIFQVMMVLDNTSNQQRSTLPELTLSELPLDRKTTQFDLSLSLNDTENGLIGDLEYASDLFDHATVERMAGYLQTLLAAMVADDSQPVADLPLLTPPERTQLLTAFNAPAVSYPPDLLLQQLFEQQVATSPAATALVYGEQQLSYAELNRQANQLAHALIAAGVRPDDRVAICVGRGFDMIAGLFGILKAGAGYVPLDPDYPTERLNYILSDCEPKLLLTQQQFQPRLTTEVPVWVMDHSDYLSTVTQHPGHNPSPQQLGLAPHHLAYIIYTSGSTGQPKGVMIEHRNVVNFVHVQRQTNELTPADRVLQFTSVAFDTTVSDIFATLAVGATLVLRPAHLRIPDKAFSQFLQAQAITVCDLPTAFWHLWVQEMAAGRCGFSASLRLVIVGGEKAELRHFDTWQSLAETPSCRWINSYGPTETTVIATVWQPDTPATCPAGSVPIGYPLTNSRLYILDAQGQPVPVGVTGEIHIGGSGVARGYLNRPDLTGERFVSDPFSDQAGARMYKTGDLGRWRPDGTIEYRERNDFQVKIRGFRIEPGEIEAQLAQCDGVKDAVVTAHEDESGNKRLVAYLVPQPDITLDLVQLREQLSTRLMEYMLPGAYVILDAFPVTPNGKLDRKALPAPDSAAFVRREYAAPQGEIEQTLAEIWQDLLGVEQIGRHDNFFELGGHSLLTVQVAARLREKLNLEVTLQDLFTHPVLADLAPSLVNAAQSVQPLILPADRQQPLPLSWAQQRLWFLAQLDSAAQAAYHIAGGLELHGALNRAALQAALDRIVARHEILRTTITVTDGETRQIIGEADRGFALIYQDLSPLSPAEQQMALEAATQAEAQQDFDFAQGPLVRAQLLKLADQHHILLVTQHHIISDGWSLNILTKELSALYQAFCQQQPDPLPPLPIQYADYALWQRQWLQGDRLDQQVNYWRNTLQNTPILLELPTDRIRPPEQSYRGDLVRFTLSPALSTGLHTLSQRHGTTLFMTLLAGWAVLLSRLSGQPEVVIGTPVANRQYSELEPLIGFFANTLALRVRLEDNPTIKQLLARVKAHALDAYAHQDLPFEQLVEALQPPRSLSHSPIFQVMMDLDNTSNQQRFDLPELTLSELTLDRKTTQFDLSLSLNDTENGLIGDLEYASDLFDHATVERMAGYLQTLLAAMVADDSQPVADLPLLTPSERTQLLTAFNAPAVSYPPDLLLQQLFEQQVANSPAATALVYGEQQLSYAELNRQANQLAHALIAAGVQPDDRVAICVGRGFDMIVGLFGILKAGAGYVPLDPDYPTERLNYILSDCEPKLLLTQQQLQPRLTTEVPVWVMDNSDYLSTVTQHPGHNPSPQQLGLAPHHLAYIIYTSGSTGQPKGVMIEHRNVVNFVHVQRQTNELTPADRVLQFTSVAFDTTVSDIFATLAVGATLVLRPAHLRIPDKAFSQFLQAQAITVCDLPTAFWHLWVQEMAAGRCGFSASLRLVIVGGEKAELRHFDTWQSLAETPSCRWINSYGPTETTVIATVWQPDTPATCPAGSVPIGYPLTNSRLYILDAQGQPVPVGVTGEIHIGGSGVARGYLNRPDLTGERFVSDPFSDQAGARMYKTGDLGRWRPDGTIEYRERNDFQVKIRGFRIEPGEIEAQLAQCDGIKDAVVTAHEDESGNKRLVAYLIPQSATTQSATTLDIIQLREQLSTRLMEYMLPSAYVILDAFPVTPNGKLDRKALPAPDRSAIISREYQAPQGETEQQLASVWQTLLGLEQIGRHDNFFELGGHSLLVVNLIEELRQRGFTLEVSTVFSSPTLMAMAARLMDTALDDTVTYDVPPNLITDDCQSITPQMLPLITLTQDHIDQIVTHVSGGVTNVQDIYPVGPLQEGILFHHLLETKGDIYLDNLLMSFDSRTRLDTFLLTLQQVIDRHDILRSAFHWDNLPEPVQVVYRHAPLPVIESELSSNIDAVQQLRDATDPRSIRMDITRAPLLSANIVKDPQTDCWHLALLYHHLVCDHLSLEMIFNEVEMLLLGQKDHLPPSLPYRNFIAQIRSVPIEKHQTYFHQLLGDVDEPTLPFDLLDVQGNHDEHDDSNENSKIEEAEFALDDELAHQIRDCARQQGVSAAVLFHVAWAQVLAQCSGREDVVFGTVLLGRSQRGTDTTQVLGMFINTLPVRIMLQERTVQQVVQETYQQLSALLEHEQTPLAIAQRCSGIQAPQPLFSSLLNFRHSQRHDQQASSPVWEGIQAFSSEERSNYPLSLDVDDFENGFALTAQCNRQVNPTRINAYMDTALRALVTALQNMPKQPIQSITILPPAERTQLLADFNKAKVDCPQDMLLQQLFEQQVALTPDAIALIHGTQISTEQISKEQQLTYEELNQRTNQLAHALIATGIQPDDRVAICVERGLDMVVGLFGILKAGAGYVPLDTDYPTERLNYILSDCAPKLLLTQQHLQTRLSTDVPVWNLDNHHHTELMAQQPTHNPEPQQLGLEPHHLAYIIYTSGSTGQPKGVMIEHRNVVNFVHVQRQTNELTPADRVLQFTSVAFDTTVSDIFATLAAGATLVLRPSELRVPDNTFARFLQQQKITVTDLPTAFWHLWVQEMAAGRCGFSPSLRLVIVGGEKAELRHFMTWQSLPETRSCRWINSYGPTETTVIATVLKLDSSAAYTAETLPIGYPLANTRIYILDTRGEPVPMGVSGEIYIAGAGVARGYLNQPELTADRFVPDPFAESPAEQANARMYKTGDLGRWLPDGTIEYLGRNDFQIKLRGFRIELGEIETQLAACEGVKDAIAMVREDETGDKRLVAYLVPQPNATLEIASLREQLSNHLLDYMIPSAFIVLDAFPLNPNGKLDRKSLPAPDRSATATREYEAPQGEAEQQLAAIWQTLLGLELVGRHDDFFELGGNSLSIMQLSTRLHEEFHLEISIADIFRHSILSKLAELILSKQVETFFDQDINDIQKELENLSEEELLAMLNGDQPNGGQQ</sequence>
<dbReference type="SUPFAM" id="SSF56801">
    <property type="entry name" value="Acetyl-CoA synthetase-like"/>
    <property type="match status" value="4"/>
</dbReference>
<proteinExistence type="predicted"/>
<dbReference type="NCBIfam" id="TIGR01733">
    <property type="entry name" value="AA-adenyl-dom"/>
    <property type="match status" value="4"/>
</dbReference>
<dbReference type="InterPro" id="IPR009081">
    <property type="entry name" value="PP-bd_ACP"/>
</dbReference>
<dbReference type="PANTHER" id="PTHR45527:SF1">
    <property type="entry name" value="FATTY ACID SYNTHASE"/>
    <property type="match status" value="1"/>
</dbReference>
<dbReference type="InterPro" id="IPR036736">
    <property type="entry name" value="ACP-like_sf"/>
</dbReference>
<dbReference type="InterPro" id="IPR020806">
    <property type="entry name" value="PKS_PP-bd"/>
</dbReference>
<dbReference type="PROSITE" id="PS00455">
    <property type="entry name" value="AMP_BINDING"/>
    <property type="match status" value="4"/>
</dbReference>
<dbReference type="CDD" id="cd19531">
    <property type="entry name" value="LCL_NRPS-like"/>
    <property type="match status" value="3"/>
</dbReference>
<dbReference type="PANTHER" id="PTHR45527">
    <property type="entry name" value="NONRIBOSOMAL PEPTIDE SYNTHETASE"/>
    <property type="match status" value="1"/>
</dbReference>
<dbReference type="Gene3D" id="1.10.1200.10">
    <property type="entry name" value="ACP-like"/>
    <property type="match status" value="4"/>
</dbReference>
<dbReference type="CDD" id="cd05930">
    <property type="entry name" value="A_NRPS"/>
    <property type="match status" value="4"/>
</dbReference>
<dbReference type="SUPFAM" id="SSF47336">
    <property type="entry name" value="ACP-like"/>
    <property type="match status" value="4"/>
</dbReference>
<feature type="domain" description="Carrier" evidence="5">
    <location>
        <begin position="2100"/>
        <end position="2175"/>
    </location>
</feature>
<feature type="region of interest" description="Disordered" evidence="4">
    <location>
        <begin position="4277"/>
        <end position="4300"/>
    </location>
</feature>
<organism evidence="6 7">
    <name type="scientific">Xenorhabdus budapestensis</name>
    <dbReference type="NCBI Taxonomy" id="290110"/>
    <lineage>
        <taxon>Bacteria</taxon>
        <taxon>Pseudomonadati</taxon>
        <taxon>Pseudomonadota</taxon>
        <taxon>Gammaproteobacteria</taxon>
        <taxon>Enterobacterales</taxon>
        <taxon>Morganellaceae</taxon>
        <taxon>Xenorhabdus</taxon>
    </lineage>
</organism>
<dbReference type="Proteomes" id="UP000665047">
    <property type="component" value="Chromosome"/>
</dbReference>
<dbReference type="RefSeq" id="WP_209026631.1">
    <property type="nucleotide sequence ID" value="NZ_CP072455.1"/>
</dbReference>
<dbReference type="Pfam" id="PF13193">
    <property type="entry name" value="AMP-binding_C"/>
    <property type="match status" value="4"/>
</dbReference>
<dbReference type="InterPro" id="IPR020845">
    <property type="entry name" value="AMP-binding_CS"/>
</dbReference>
<dbReference type="Pfam" id="PF00501">
    <property type="entry name" value="AMP-binding"/>
    <property type="match status" value="4"/>
</dbReference>
<dbReference type="InterPro" id="IPR001242">
    <property type="entry name" value="Condensation_dom"/>
</dbReference>
<gene>
    <name evidence="6" type="ORF">HGO23_10955</name>
</gene>
<dbReference type="PROSITE" id="PS00012">
    <property type="entry name" value="PHOSPHOPANTETHEINE"/>
    <property type="match status" value="4"/>
</dbReference>
<dbReference type="InterPro" id="IPR010071">
    <property type="entry name" value="AA_adenyl_dom"/>
</dbReference>
<evidence type="ECO:0000313" key="6">
    <source>
        <dbReference type="EMBL" id="QTL38439.1"/>
    </source>
</evidence>
<evidence type="ECO:0000313" key="7">
    <source>
        <dbReference type="Proteomes" id="UP000665047"/>
    </source>
</evidence>
<keyword evidence="7" id="KW-1185">Reference proteome</keyword>
<evidence type="ECO:0000256" key="1">
    <source>
        <dbReference type="ARBA" id="ARBA00001957"/>
    </source>
</evidence>
<dbReference type="Pfam" id="PF00550">
    <property type="entry name" value="PP-binding"/>
    <property type="match status" value="4"/>
</dbReference>
<dbReference type="Pfam" id="PF00668">
    <property type="entry name" value="Condensation"/>
    <property type="match status" value="4"/>
</dbReference>
<comment type="cofactor">
    <cofactor evidence="1">
        <name>pantetheine 4'-phosphate</name>
        <dbReference type="ChEBI" id="CHEBI:47942"/>
    </cofactor>
</comment>
<name>A0ABX7VC79_XENBU</name>
<dbReference type="InterPro" id="IPR006162">
    <property type="entry name" value="Ppantetheine_attach_site"/>
</dbReference>
<dbReference type="InterPro" id="IPR000873">
    <property type="entry name" value="AMP-dep_synth/lig_dom"/>
</dbReference>
<feature type="domain" description="Carrier" evidence="5">
    <location>
        <begin position="4297"/>
        <end position="4372"/>
    </location>
</feature>
<reference evidence="6 7" key="1">
    <citation type="submission" date="2021-03" db="EMBL/GenBank/DDBJ databases">
        <title>Complete Genome Sequence Data of Xenorhabdus budapestensis strain C72, a Candidate Biological Control Agent, from China.</title>
        <authorList>
            <person name="LI B."/>
            <person name="WANG S."/>
            <person name="QIU D."/>
        </authorList>
    </citation>
    <scope>NUCLEOTIDE SEQUENCE [LARGE SCALE GENOMIC DNA]</scope>
    <source>
        <strain evidence="6 7">C-7-2</strain>
    </source>
</reference>
<dbReference type="SMART" id="SM00823">
    <property type="entry name" value="PKS_PP"/>
    <property type="match status" value="4"/>
</dbReference>
<dbReference type="EMBL" id="CP072455">
    <property type="protein sequence ID" value="QTL38439.1"/>
    <property type="molecule type" value="Genomic_DNA"/>
</dbReference>
<dbReference type="SUPFAM" id="SSF52777">
    <property type="entry name" value="CoA-dependent acyltransferases"/>
    <property type="match status" value="8"/>
</dbReference>
<dbReference type="CDD" id="cd19544">
    <property type="entry name" value="E-C_NRPS"/>
    <property type="match status" value="1"/>
</dbReference>
<evidence type="ECO:0000256" key="4">
    <source>
        <dbReference type="SAM" id="MobiDB-lite"/>
    </source>
</evidence>
<feature type="domain" description="Carrier" evidence="5">
    <location>
        <begin position="3178"/>
        <end position="3252"/>
    </location>
</feature>
<evidence type="ECO:0000259" key="5">
    <source>
        <dbReference type="PROSITE" id="PS50075"/>
    </source>
</evidence>
<dbReference type="InterPro" id="IPR045851">
    <property type="entry name" value="AMP-bd_C_sf"/>
</dbReference>
<dbReference type="NCBIfam" id="NF003417">
    <property type="entry name" value="PRK04813.1"/>
    <property type="match status" value="4"/>
</dbReference>
<feature type="domain" description="Carrier" evidence="5">
    <location>
        <begin position="1027"/>
        <end position="1102"/>
    </location>
</feature>
<evidence type="ECO:0000256" key="3">
    <source>
        <dbReference type="ARBA" id="ARBA00022553"/>
    </source>
</evidence>
<dbReference type="Gene3D" id="3.30.559.30">
    <property type="entry name" value="Nonribosomal peptide synthetase, condensation domain"/>
    <property type="match status" value="4"/>
</dbReference>